<dbReference type="RefSeq" id="WP_201376836.1">
    <property type="nucleotide sequence ID" value="NZ_BNJG01000006.1"/>
</dbReference>
<sequence>MKAIAITAFGGPDRLTLIDLPAPTCGPDQVIIHVQAAGVGMWDVKARQGSLTLEGQQFPLILGWESAGIIEQVGATVTGLNVGTRVISTTYQVGIGHYAQSVAVPAHLVAPAPSSLDALHAAALPIGGLTAYQAIYEVLKMQRGETLLITGAAGGTGTLAVQLAAHLGVHVIATASSKNHPYLQQLGASELIDYAQTDFASVVQAAHPKGIDAVLDCVGGETAARSLKVVRDGGRFVTIVDLEQVTPTRHIDTQLLYYRPDGQQLAELTKLVDAGQLTVHLDQVFPLEKASQAHERLETRHHQGKIVLSLEG</sequence>
<dbReference type="SUPFAM" id="SSF51735">
    <property type="entry name" value="NAD(P)-binding Rossmann-fold domains"/>
    <property type="match status" value="1"/>
</dbReference>
<gene>
    <name evidence="4" type="ORF">KSB_92860</name>
</gene>
<proteinExistence type="predicted"/>
<dbReference type="Proteomes" id="UP000654345">
    <property type="component" value="Unassembled WGS sequence"/>
</dbReference>
<dbReference type="InterPro" id="IPR011032">
    <property type="entry name" value="GroES-like_sf"/>
</dbReference>
<feature type="domain" description="Enoyl reductase (ER)" evidence="3">
    <location>
        <begin position="10"/>
        <end position="308"/>
    </location>
</feature>
<keyword evidence="1" id="KW-0521">NADP</keyword>
<evidence type="ECO:0000259" key="3">
    <source>
        <dbReference type="SMART" id="SM00829"/>
    </source>
</evidence>
<dbReference type="PANTHER" id="PTHR48106">
    <property type="entry name" value="QUINONE OXIDOREDUCTASE PIG3-RELATED"/>
    <property type="match status" value="1"/>
</dbReference>
<organism evidence="4 5">
    <name type="scientific">Ktedonobacter robiniae</name>
    <dbReference type="NCBI Taxonomy" id="2778365"/>
    <lineage>
        <taxon>Bacteria</taxon>
        <taxon>Bacillati</taxon>
        <taxon>Chloroflexota</taxon>
        <taxon>Ktedonobacteria</taxon>
        <taxon>Ktedonobacterales</taxon>
        <taxon>Ktedonobacteraceae</taxon>
        <taxon>Ktedonobacter</taxon>
    </lineage>
</organism>
<dbReference type="SMART" id="SM00829">
    <property type="entry name" value="PKS_ER"/>
    <property type="match status" value="1"/>
</dbReference>
<dbReference type="Gene3D" id="3.40.50.720">
    <property type="entry name" value="NAD(P)-binding Rossmann-like Domain"/>
    <property type="match status" value="1"/>
</dbReference>
<evidence type="ECO:0000313" key="4">
    <source>
        <dbReference type="EMBL" id="GHO60811.1"/>
    </source>
</evidence>
<name>A0ABQ3V764_9CHLR</name>
<accession>A0ABQ3V764</accession>
<evidence type="ECO:0000313" key="5">
    <source>
        <dbReference type="Proteomes" id="UP000654345"/>
    </source>
</evidence>
<evidence type="ECO:0000256" key="2">
    <source>
        <dbReference type="ARBA" id="ARBA00023002"/>
    </source>
</evidence>
<keyword evidence="2" id="KW-0560">Oxidoreductase</keyword>
<dbReference type="Pfam" id="PF08240">
    <property type="entry name" value="ADH_N"/>
    <property type="match status" value="1"/>
</dbReference>
<dbReference type="Pfam" id="PF13602">
    <property type="entry name" value="ADH_zinc_N_2"/>
    <property type="match status" value="1"/>
</dbReference>
<dbReference type="InterPro" id="IPR036291">
    <property type="entry name" value="NAD(P)-bd_dom_sf"/>
</dbReference>
<evidence type="ECO:0000256" key="1">
    <source>
        <dbReference type="ARBA" id="ARBA00022857"/>
    </source>
</evidence>
<dbReference type="InterPro" id="IPR013154">
    <property type="entry name" value="ADH-like_N"/>
</dbReference>
<dbReference type="SUPFAM" id="SSF50129">
    <property type="entry name" value="GroES-like"/>
    <property type="match status" value="1"/>
</dbReference>
<dbReference type="CDD" id="cd05289">
    <property type="entry name" value="MDR_like_2"/>
    <property type="match status" value="1"/>
</dbReference>
<reference evidence="4 5" key="1">
    <citation type="journal article" date="2021" name="Int. J. Syst. Evol. Microbiol.">
        <title>Reticulibacter mediterranei gen. nov., sp. nov., within the new family Reticulibacteraceae fam. nov., and Ktedonospora formicarum gen. nov., sp. nov., Ktedonobacter robiniae sp. nov., Dictyobacter formicarum sp. nov. and Dictyobacter arantiisoli sp. nov., belonging to the class Ktedonobacteria.</title>
        <authorList>
            <person name="Yabe S."/>
            <person name="Zheng Y."/>
            <person name="Wang C.M."/>
            <person name="Sakai Y."/>
            <person name="Abe K."/>
            <person name="Yokota A."/>
            <person name="Donadio S."/>
            <person name="Cavaletti L."/>
            <person name="Monciardini P."/>
        </authorList>
    </citation>
    <scope>NUCLEOTIDE SEQUENCE [LARGE SCALE GENOMIC DNA]</scope>
    <source>
        <strain evidence="4 5">SOSP1-30</strain>
    </source>
</reference>
<dbReference type="Gene3D" id="3.90.180.10">
    <property type="entry name" value="Medium-chain alcohol dehydrogenases, catalytic domain"/>
    <property type="match status" value="1"/>
</dbReference>
<dbReference type="InterPro" id="IPR020843">
    <property type="entry name" value="ER"/>
</dbReference>
<dbReference type="EMBL" id="BNJG01000006">
    <property type="protein sequence ID" value="GHO60811.1"/>
    <property type="molecule type" value="Genomic_DNA"/>
</dbReference>
<protein>
    <submittedName>
        <fullName evidence="4">Oxidoreductase</fullName>
    </submittedName>
</protein>
<comment type="caution">
    <text evidence="4">The sequence shown here is derived from an EMBL/GenBank/DDBJ whole genome shotgun (WGS) entry which is preliminary data.</text>
</comment>
<keyword evidence="5" id="KW-1185">Reference proteome</keyword>